<keyword evidence="4" id="KW-0378">Hydrolase</keyword>
<feature type="transmembrane region" description="Helical" evidence="7">
    <location>
        <begin position="436"/>
        <end position="454"/>
    </location>
</feature>
<name>A0A421B3P1_9PSEU</name>
<evidence type="ECO:0000256" key="2">
    <source>
        <dbReference type="ARBA" id="ARBA00022670"/>
    </source>
</evidence>
<reference evidence="9 10" key="1">
    <citation type="submission" date="2018-10" db="EMBL/GenBank/DDBJ databases">
        <title>Genomic Encyclopedia of Archaeal and Bacterial Type Strains, Phase II (KMG-II): from individual species to whole genera.</title>
        <authorList>
            <person name="Goeker M."/>
        </authorList>
    </citation>
    <scope>NUCLEOTIDE SEQUENCE [LARGE SCALE GENOMIC DNA]</scope>
    <source>
        <strain evidence="9 10">DSM 45657</strain>
    </source>
</reference>
<feature type="transmembrane region" description="Helical" evidence="7">
    <location>
        <begin position="718"/>
        <end position="744"/>
    </location>
</feature>
<dbReference type="GO" id="GO:0004222">
    <property type="term" value="F:metalloendopeptidase activity"/>
    <property type="evidence" value="ECO:0007669"/>
    <property type="project" value="InterPro"/>
</dbReference>
<feature type="transmembrane region" description="Helical" evidence="7">
    <location>
        <begin position="254"/>
        <end position="274"/>
    </location>
</feature>
<dbReference type="EMBL" id="RCDD01000002">
    <property type="protein sequence ID" value="RLK58945.1"/>
    <property type="molecule type" value="Genomic_DNA"/>
</dbReference>
<feature type="transmembrane region" description="Helical" evidence="7">
    <location>
        <begin position="339"/>
        <end position="367"/>
    </location>
</feature>
<dbReference type="InterPro" id="IPR001915">
    <property type="entry name" value="Peptidase_M48"/>
</dbReference>
<feature type="transmembrane region" description="Helical" evidence="7">
    <location>
        <begin position="387"/>
        <end position="415"/>
    </location>
</feature>
<feature type="transmembrane region" description="Helical" evidence="7">
    <location>
        <begin position="756"/>
        <end position="780"/>
    </location>
</feature>
<evidence type="ECO:0000313" key="9">
    <source>
        <dbReference type="EMBL" id="RLK58945.1"/>
    </source>
</evidence>
<keyword evidence="5" id="KW-0862">Zinc</keyword>
<accession>A0A421B3P1</accession>
<protein>
    <submittedName>
        <fullName evidence="9">Zn-dependent protease with chaperone function</fullName>
    </submittedName>
</protein>
<feature type="transmembrane region" description="Helical" evidence="7">
    <location>
        <begin position="675"/>
        <end position="698"/>
    </location>
</feature>
<evidence type="ECO:0000256" key="5">
    <source>
        <dbReference type="ARBA" id="ARBA00022833"/>
    </source>
</evidence>
<feature type="domain" description="Peptidase M48" evidence="8">
    <location>
        <begin position="169"/>
        <end position="331"/>
    </location>
</feature>
<comment type="caution">
    <text evidence="9">The sequence shown here is derived from an EMBL/GenBank/DDBJ whole genome shotgun (WGS) entry which is preliminary data.</text>
</comment>
<feature type="transmembrane region" description="Helical" evidence="7">
    <location>
        <begin position="27"/>
        <end position="49"/>
    </location>
</feature>
<evidence type="ECO:0000256" key="7">
    <source>
        <dbReference type="SAM" id="Phobius"/>
    </source>
</evidence>
<dbReference type="GO" id="GO:0006508">
    <property type="term" value="P:proteolysis"/>
    <property type="evidence" value="ECO:0007669"/>
    <property type="project" value="UniProtKB-KW"/>
</dbReference>
<feature type="transmembrane region" description="Helical" evidence="7">
    <location>
        <begin position="93"/>
        <end position="118"/>
    </location>
</feature>
<evidence type="ECO:0000256" key="3">
    <source>
        <dbReference type="ARBA" id="ARBA00022723"/>
    </source>
</evidence>
<feature type="transmembrane region" description="Helical" evidence="7">
    <location>
        <begin position="508"/>
        <end position="530"/>
    </location>
</feature>
<evidence type="ECO:0000256" key="6">
    <source>
        <dbReference type="ARBA" id="ARBA00023049"/>
    </source>
</evidence>
<dbReference type="Pfam" id="PF01435">
    <property type="entry name" value="Peptidase_M48"/>
    <property type="match status" value="1"/>
</dbReference>
<dbReference type="AlphaFoldDB" id="A0A421B3P1"/>
<proteinExistence type="predicted"/>
<keyword evidence="7" id="KW-0812">Transmembrane</keyword>
<feature type="transmembrane region" description="Helical" evidence="7">
    <location>
        <begin position="605"/>
        <end position="623"/>
    </location>
</feature>
<feature type="transmembrane region" description="Helical" evidence="7">
    <location>
        <begin position="466"/>
        <end position="487"/>
    </location>
</feature>
<gene>
    <name evidence="9" type="ORF">CLV68_3426</name>
</gene>
<dbReference type="Gene3D" id="3.30.2010.10">
    <property type="entry name" value="Metalloproteases ('zincins'), catalytic domain"/>
    <property type="match status" value="1"/>
</dbReference>
<feature type="transmembrane region" description="Helical" evidence="7">
    <location>
        <begin position="643"/>
        <end position="663"/>
    </location>
</feature>
<evidence type="ECO:0000259" key="8">
    <source>
        <dbReference type="Pfam" id="PF01435"/>
    </source>
</evidence>
<keyword evidence="10" id="KW-1185">Reference proteome</keyword>
<evidence type="ECO:0000256" key="4">
    <source>
        <dbReference type="ARBA" id="ARBA00022801"/>
    </source>
</evidence>
<feature type="transmembrane region" description="Helical" evidence="7">
    <location>
        <begin position="225"/>
        <end position="248"/>
    </location>
</feature>
<keyword evidence="3" id="KW-0479">Metal-binding</keyword>
<evidence type="ECO:0000256" key="1">
    <source>
        <dbReference type="ARBA" id="ARBA00001947"/>
    </source>
</evidence>
<evidence type="ECO:0000313" key="10">
    <source>
        <dbReference type="Proteomes" id="UP000282454"/>
    </source>
</evidence>
<keyword evidence="2 9" id="KW-0645">Protease</keyword>
<keyword evidence="7" id="KW-1133">Transmembrane helix</keyword>
<keyword evidence="6" id="KW-0482">Metalloprotease</keyword>
<dbReference type="GO" id="GO:0046872">
    <property type="term" value="F:metal ion binding"/>
    <property type="evidence" value="ECO:0007669"/>
    <property type="project" value="UniProtKB-KW"/>
</dbReference>
<keyword evidence="7" id="KW-0472">Membrane</keyword>
<feature type="transmembrane region" description="Helical" evidence="7">
    <location>
        <begin position="562"/>
        <end position="584"/>
    </location>
</feature>
<comment type="cofactor">
    <cofactor evidence="1">
        <name>Zn(2+)</name>
        <dbReference type="ChEBI" id="CHEBI:29105"/>
    </cofactor>
</comment>
<dbReference type="Proteomes" id="UP000282454">
    <property type="component" value="Unassembled WGS sequence"/>
</dbReference>
<organism evidence="9 10">
    <name type="scientific">Actinokineospora cianjurensis</name>
    <dbReference type="NCBI Taxonomy" id="585224"/>
    <lineage>
        <taxon>Bacteria</taxon>
        <taxon>Bacillati</taxon>
        <taxon>Actinomycetota</taxon>
        <taxon>Actinomycetes</taxon>
        <taxon>Pseudonocardiales</taxon>
        <taxon>Pseudonocardiaceae</taxon>
        <taxon>Actinokineospora</taxon>
    </lineage>
</organism>
<sequence length="783" mass="82970">MVTTEPPLTGDRCRAMLGDRSVLPTGLSLRFAVLVLVITATSATVYGHLALLLAPDAESAARSCYGQGRSVPAAGDAMVLPAAVRDIVCSRPFAGTVTVASVLGVVLVGVVTVLLYLVQPWFLSRAWSWTGWRRLDEVTDPVYLGRLANVVRQLDLDVAPRFLQYPDQKRATARVIGTHRRVSVRVGTGLLVTGSRSDSRFAGVLLHELAHVRNRDSGPTYLTIAAWRTFVALVVVPYVASLVLPGLFGSSSTVAPQSVHQVVSVAVLFVLVYLTRASVLRARETLADATADRYDQEGALESTIRAAGEQRRRLLAIHPGNARRLAALRDPAHLVATDAFALFAVGVGVALIAMATTITYSWALLAADAISPRFLLSLVGENLDNGMLGLVVILAGFGPATVVALVVLAGFAGVVGWRDAILARHTGRRVAAWRRALPVVAGFMVGEPLSAAYANAGTLGVFDIGAWVLLDLGLTVLGLAVMLIALLRWVGEAATAWLAVGRESLRRLCLTTVVLGVVGWFPFMLVWLTVHNNMAIRYLSFAYEASGPLVSWPAVDLVLSQYGPVLVISIWPTTALLVVVAALWPSRAAMASRGPTAFRSAVVRGPIGACVVVLLLGGLAWVVNNHSGVDLFSIEATVPNASLYLLTTLMIVVAVGSTATGVWSSWRAGESTLSVGVVGTVVCAALAAPVVPVLYYVATCGPSAFTCVGNRWSYFGTLFMGAAVLGTGLSVVVGVPVLLITTAWRRRAGSGAWPRFGTPVLVVTIVVLLAGLVVYTHVFARWW</sequence>